<evidence type="ECO:0000313" key="1">
    <source>
        <dbReference type="EMBL" id="BBI95439.1"/>
    </source>
</evidence>
<dbReference type="AlphaFoldDB" id="A0A455VQ02"/>
<dbReference type="EMBL" id="AP019533">
    <property type="protein sequence ID" value="BBI95439.1"/>
    <property type="molecule type" value="Genomic_DNA"/>
</dbReference>
<sequence>MQYKIMSDEFIILDVEKINGYLCAIESLNGADYPKVDYSFTHLKNTGSLLKSIEGHIAATYPNTVLDYWHIKIENINKSQFRESIKTWFFRFGRAEVLRDQLKPLQDGFLALLNQLVYTPQIYRINMIPPVWYATCWESILLDSIMVYLCLNLTLMNDLYCAILRFYI</sequence>
<accession>A0A455VQ02</accession>
<organism evidence="1">
    <name type="scientific">Enterobacter asburiae</name>
    <dbReference type="NCBI Taxonomy" id="61645"/>
    <lineage>
        <taxon>Bacteria</taxon>
        <taxon>Pseudomonadati</taxon>
        <taxon>Pseudomonadota</taxon>
        <taxon>Gammaproteobacteria</taxon>
        <taxon>Enterobacterales</taxon>
        <taxon>Enterobacteriaceae</taxon>
        <taxon>Enterobacter</taxon>
        <taxon>Enterobacter cloacae complex</taxon>
    </lineage>
</organism>
<protein>
    <submittedName>
        <fullName evidence="1">Uncharacterized protein</fullName>
    </submittedName>
</protein>
<reference evidence="1" key="1">
    <citation type="submission" date="2019-03" db="EMBL/GenBank/DDBJ databases">
        <title>Complete genome sequences of Enterobacter asburiae str. MRY18-106 isolated from a patient in Japan.</title>
        <authorList>
            <person name="Sekizuka T."/>
            <person name="Matsui M."/>
            <person name="Takara T."/>
            <person name="Uechi A."/>
            <person name="Harakuni M."/>
            <person name="Kimura T."/>
            <person name="Suzuki S."/>
            <person name="Kuroda M."/>
        </authorList>
    </citation>
    <scope>NUCLEOTIDE SEQUENCE</scope>
    <source>
        <strain evidence="1">MRY18-106</strain>
    </source>
</reference>
<name>A0A455VQ02_ENTAS</name>
<gene>
    <name evidence="1" type="ORF">MRY18106EAS_19710</name>
</gene>
<proteinExistence type="predicted"/>